<dbReference type="Proteomes" id="UP000177103">
    <property type="component" value="Unassembled WGS sequence"/>
</dbReference>
<dbReference type="EMBL" id="MHCQ01000011">
    <property type="protein sequence ID" value="OGY24855.1"/>
    <property type="molecule type" value="Genomic_DNA"/>
</dbReference>
<evidence type="ECO:0000313" key="2">
    <source>
        <dbReference type="Proteomes" id="UP000177103"/>
    </source>
</evidence>
<sequence length="237" mass="27647">MNREKIRKLYNKAKGLLEDQRPSQQLGPIGAPMFVVQSTPETIREAQSLPVKKEFLDIILDMLRESPVSQSMKRHMFERASVCFDHGFPAEYILTFAVGRIVQGEWKLFDPASNPDHEREVLDATIRALYWNLIGAQMVFLSEEETVKLSTAECRAMFVDLFTASGSYPWPTVANLSAFFQREGPLIRIQWTDYFRRAKDLVNWIEQFRSHWSEPEAFNDEEPTLRKLARYYLTFKV</sequence>
<accession>A0A1G1WB02</accession>
<reference evidence="1 2" key="1">
    <citation type="journal article" date="2016" name="Nat. Commun.">
        <title>Thousands of microbial genomes shed light on interconnected biogeochemical processes in an aquifer system.</title>
        <authorList>
            <person name="Anantharaman K."/>
            <person name="Brown C.T."/>
            <person name="Hug L.A."/>
            <person name="Sharon I."/>
            <person name="Castelle C.J."/>
            <person name="Probst A.J."/>
            <person name="Thomas B.C."/>
            <person name="Singh A."/>
            <person name="Wilkins M.J."/>
            <person name="Karaoz U."/>
            <person name="Brodie E.L."/>
            <person name="Williams K.H."/>
            <person name="Hubbard S.S."/>
            <person name="Banfield J.F."/>
        </authorList>
    </citation>
    <scope>NUCLEOTIDE SEQUENCE [LARGE SCALE GENOMIC DNA]</scope>
</reference>
<gene>
    <name evidence="1" type="ORF">A2Y57_03890</name>
</gene>
<proteinExistence type="predicted"/>
<evidence type="ECO:0000313" key="1">
    <source>
        <dbReference type="EMBL" id="OGY24855.1"/>
    </source>
</evidence>
<comment type="caution">
    <text evidence="1">The sequence shown here is derived from an EMBL/GenBank/DDBJ whole genome shotgun (WGS) entry which is preliminary data.</text>
</comment>
<name>A0A1G1WB02_9BACT</name>
<dbReference type="AlphaFoldDB" id="A0A1G1WB02"/>
<organism evidence="1 2">
    <name type="scientific">Candidatus Woykebacteria bacterium RBG_13_40_7b</name>
    <dbReference type="NCBI Taxonomy" id="1802594"/>
    <lineage>
        <taxon>Bacteria</taxon>
        <taxon>Candidatus Woykeibacteriota</taxon>
    </lineage>
</organism>
<protein>
    <submittedName>
        <fullName evidence="1">Uncharacterized protein</fullName>
    </submittedName>
</protein>